<evidence type="ECO:0000313" key="2">
    <source>
        <dbReference type="EMBL" id="SHI29987.1"/>
    </source>
</evidence>
<dbReference type="InterPro" id="IPR019494">
    <property type="entry name" value="FIST_C"/>
</dbReference>
<dbReference type="GO" id="GO:0005886">
    <property type="term" value="C:plasma membrane"/>
    <property type="evidence" value="ECO:0007669"/>
    <property type="project" value="TreeGrafter"/>
</dbReference>
<dbReference type="InterPro" id="IPR029787">
    <property type="entry name" value="Nucleotide_cyclase"/>
</dbReference>
<dbReference type="NCBIfam" id="TIGR00254">
    <property type="entry name" value="GGDEF"/>
    <property type="match status" value="1"/>
</dbReference>
<dbReference type="AlphaFoldDB" id="A0A1M6A0G6"/>
<evidence type="ECO:0000259" key="1">
    <source>
        <dbReference type="PROSITE" id="PS50887"/>
    </source>
</evidence>
<dbReference type="SUPFAM" id="SSF55073">
    <property type="entry name" value="Nucleotide cyclase"/>
    <property type="match status" value="1"/>
</dbReference>
<dbReference type="PROSITE" id="PS50887">
    <property type="entry name" value="GGDEF"/>
    <property type="match status" value="1"/>
</dbReference>
<dbReference type="InterPro" id="IPR013702">
    <property type="entry name" value="FIST_domain_N"/>
</dbReference>
<dbReference type="Pfam" id="PF10442">
    <property type="entry name" value="FIST_C"/>
    <property type="match status" value="1"/>
</dbReference>
<proteinExistence type="predicted"/>
<accession>A0A1M6A0G6</accession>
<dbReference type="OrthoDB" id="9807794at2"/>
<dbReference type="CDD" id="cd01949">
    <property type="entry name" value="GGDEF"/>
    <property type="match status" value="1"/>
</dbReference>
<dbReference type="GO" id="GO:0052621">
    <property type="term" value="F:diguanylate cyclase activity"/>
    <property type="evidence" value="ECO:0007669"/>
    <property type="project" value="TreeGrafter"/>
</dbReference>
<organism evidence="2 3">
    <name type="scientific">Pseudobutyrivibrio xylanivorans DSM 14809</name>
    <dbReference type="NCBI Taxonomy" id="1123012"/>
    <lineage>
        <taxon>Bacteria</taxon>
        <taxon>Bacillati</taxon>
        <taxon>Bacillota</taxon>
        <taxon>Clostridia</taxon>
        <taxon>Lachnospirales</taxon>
        <taxon>Lachnospiraceae</taxon>
        <taxon>Pseudobutyrivibrio</taxon>
    </lineage>
</organism>
<reference evidence="2 3" key="1">
    <citation type="submission" date="2016-11" db="EMBL/GenBank/DDBJ databases">
        <authorList>
            <person name="Jaros S."/>
            <person name="Januszkiewicz K."/>
            <person name="Wedrychowicz H."/>
        </authorList>
    </citation>
    <scope>NUCLEOTIDE SEQUENCE [LARGE SCALE GENOMIC DNA]</scope>
    <source>
        <strain evidence="2 3">DSM 14809</strain>
    </source>
</reference>
<keyword evidence="3" id="KW-1185">Reference proteome</keyword>
<dbReference type="PANTHER" id="PTHR45138">
    <property type="entry name" value="REGULATORY COMPONENTS OF SENSORY TRANSDUCTION SYSTEM"/>
    <property type="match status" value="1"/>
</dbReference>
<dbReference type="InterPro" id="IPR043128">
    <property type="entry name" value="Rev_trsase/Diguanyl_cyclase"/>
</dbReference>
<dbReference type="Pfam" id="PF00990">
    <property type="entry name" value="GGDEF"/>
    <property type="match status" value="1"/>
</dbReference>
<sequence>MHILTNRMFGWKPIGYPLQVTHSEGDVVYEIDGKPAYDVYEHYLHIEKGHSFFYDALEFPMQVQVDNETKYIRHAKSVNPDGSVVMSSNVPQGSYIHLTYGDPRRIIRHTKQTGLTIREFSPQMIYIINCMGRKLFWGDKADIEIGEISKNLKSMGFSALGEIMRSNKLTLLNNLSVVTVAMREGDARNDAVIAEEHTEQDSNMPITARLAIFINTITEELMDKNAQLSEMLYKASHDALTNLLNRGTIERNIYEINDTCDTKNWYLLMFDIDDFKQVNDTYGHGEGDMILKAVSNYLLENVCTIPNVQAGRWGGEEFMILLSNSSDDDAYKLAECICSQIKKQSASHAQITISIGVTKHHESEKVADTIKRVDELLYKAKELGKNQVSCEFI</sequence>
<name>A0A1M6A0G6_PSEXY</name>
<dbReference type="InterPro" id="IPR050469">
    <property type="entry name" value="Diguanylate_Cyclase"/>
</dbReference>
<dbReference type="PANTHER" id="PTHR45138:SF9">
    <property type="entry name" value="DIGUANYLATE CYCLASE DGCM-RELATED"/>
    <property type="match status" value="1"/>
</dbReference>
<evidence type="ECO:0000313" key="3">
    <source>
        <dbReference type="Proteomes" id="UP000184185"/>
    </source>
</evidence>
<dbReference type="InterPro" id="IPR000160">
    <property type="entry name" value="GGDEF_dom"/>
</dbReference>
<dbReference type="FunFam" id="3.30.70.270:FF:000001">
    <property type="entry name" value="Diguanylate cyclase domain protein"/>
    <property type="match status" value="1"/>
</dbReference>
<protein>
    <submittedName>
        <fullName evidence="2">Diguanylate cyclase (GGDEF) domain-containing protein</fullName>
    </submittedName>
</protein>
<dbReference type="EMBL" id="FQYQ01000001">
    <property type="protein sequence ID" value="SHI29987.1"/>
    <property type="molecule type" value="Genomic_DNA"/>
</dbReference>
<dbReference type="GO" id="GO:1902201">
    <property type="term" value="P:negative regulation of bacterial-type flagellum-dependent cell motility"/>
    <property type="evidence" value="ECO:0007669"/>
    <property type="project" value="TreeGrafter"/>
</dbReference>
<dbReference type="SMART" id="SM00267">
    <property type="entry name" value="GGDEF"/>
    <property type="match status" value="1"/>
</dbReference>
<dbReference type="RefSeq" id="WP_072910844.1">
    <property type="nucleotide sequence ID" value="NZ_FQYQ01000001.1"/>
</dbReference>
<dbReference type="GO" id="GO:0043709">
    <property type="term" value="P:cell adhesion involved in single-species biofilm formation"/>
    <property type="evidence" value="ECO:0007669"/>
    <property type="project" value="TreeGrafter"/>
</dbReference>
<feature type="domain" description="GGDEF" evidence="1">
    <location>
        <begin position="263"/>
        <end position="393"/>
    </location>
</feature>
<dbReference type="SMART" id="SM01204">
    <property type="entry name" value="FIST_C"/>
    <property type="match status" value="1"/>
</dbReference>
<dbReference type="Proteomes" id="UP000184185">
    <property type="component" value="Unassembled WGS sequence"/>
</dbReference>
<dbReference type="Pfam" id="PF08495">
    <property type="entry name" value="FIST"/>
    <property type="match status" value="1"/>
</dbReference>
<gene>
    <name evidence="2" type="ORF">SAMN02745725_00040</name>
</gene>
<dbReference type="Gene3D" id="3.30.70.270">
    <property type="match status" value="1"/>
</dbReference>